<dbReference type="AlphaFoldDB" id="A0A1G7JJP9"/>
<dbReference type="STRING" id="521013.SAMN04488567_3748"/>
<dbReference type="Pfam" id="PF00582">
    <property type="entry name" value="Usp"/>
    <property type="match status" value="1"/>
</dbReference>
<evidence type="ECO:0000313" key="2">
    <source>
        <dbReference type="EMBL" id="SDF25004.1"/>
    </source>
</evidence>
<name>A0A1G7JJP9_9RHOB</name>
<keyword evidence="3" id="KW-1185">Reference proteome</keyword>
<evidence type="ECO:0000259" key="1">
    <source>
        <dbReference type="Pfam" id="PF00582"/>
    </source>
</evidence>
<dbReference type="EMBL" id="FNAT01000009">
    <property type="protein sequence ID" value="SDF25004.1"/>
    <property type="molecule type" value="Genomic_DNA"/>
</dbReference>
<accession>A0A1G7JJP9</accession>
<feature type="domain" description="UspA" evidence="1">
    <location>
        <begin position="160"/>
        <end position="273"/>
    </location>
</feature>
<dbReference type="Proteomes" id="UP000198922">
    <property type="component" value="Unassembled WGS sequence"/>
</dbReference>
<dbReference type="Gene3D" id="3.40.50.12370">
    <property type="match status" value="1"/>
</dbReference>
<sequence>MTIRTIALCFTDATRAETLARAGAALAREKGAHLLGLYVMPDPQIYPAVSLHMTGEILSQIRDRQRDTAREVQAVFEARVAAEGVAGEWRGLEAKYITPAERMVESVRAADLVMLERPEGDRTGRGEEEIIRASGRPVLMIPPGWEPAPLGRSAVIGWSETREAARAAHDAIDLLDEGAEVTLLSVAMLPDRDAHHYPAQDMATMLSRHGLSATVVHRDAGSSKISEILEREAFRTGAGLIVTGAFGHSRAYDFVLGTVTWSLLRGAKRPVLFSK</sequence>
<dbReference type="OrthoDB" id="9804721at2"/>
<dbReference type="InterPro" id="IPR006016">
    <property type="entry name" value="UspA"/>
</dbReference>
<proteinExistence type="predicted"/>
<evidence type="ECO:0000313" key="3">
    <source>
        <dbReference type="Proteomes" id="UP000198922"/>
    </source>
</evidence>
<dbReference type="CDD" id="cd00293">
    <property type="entry name" value="USP-like"/>
    <property type="match status" value="1"/>
</dbReference>
<protein>
    <submittedName>
        <fullName evidence="2">Universal stress protein family protein</fullName>
    </submittedName>
</protein>
<reference evidence="3" key="1">
    <citation type="submission" date="2016-10" db="EMBL/GenBank/DDBJ databases">
        <authorList>
            <person name="Varghese N."/>
            <person name="Submissions S."/>
        </authorList>
    </citation>
    <scope>NUCLEOTIDE SEQUENCE [LARGE SCALE GENOMIC DNA]</scope>
    <source>
        <strain evidence="3">DSM 21424</strain>
    </source>
</reference>
<dbReference type="RefSeq" id="WP_090114525.1">
    <property type="nucleotide sequence ID" value="NZ_FNAT01000009.1"/>
</dbReference>
<organism evidence="2 3">
    <name type="scientific">Limimaricola pyoseonensis</name>
    <dbReference type="NCBI Taxonomy" id="521013"/>
    <lineage>
        <taxon>Bacteria</taxon>
        <taxon>Pseudomonadati</taxon>
        <taxon>Pseudomonadota</taxon>
        <taxon>Alphaproteobacteria</taxon>
        <taxon>Rhodobacterales</taxon>
        <taxon>Paracoccaceae</taxon>
        <taxon>Limimaricola</taxon>
    </lineage>
</organism>
<gene>
    <name evidence="2" type="ORF">SAMN04488567_3748</name>
</gene>
<dbReference type="SUPFAM" id="SSF52402">
    <property type="entry name" value="Adenine nucleotide alpha hydrolases-like"/>
    <property type="match status" value="2"/>
</dbReference>